<dbReference type="EMBL" id="CP043839">
    <property type="protein sequence ID" value="WOF12189.1"/>
    <property type="molecule type" value="Genomic_DNA"/>
</dbReference>
<dbReference type="Proteomes" id="UP001302374">
    <property type="component" value="Chromosome"/>
</dbReference>
<dbReference type="AlphaFoldDB" id="A0A7X5YEZ6"/>
<evidence type="ECO:0000259" key="2">
    <source>
        <dbReference type="Pfam" id="PF19289"/>
    </source>
</evidence>
<dbReference type="SUPFAM" id="SSF111283">
    <property type="entry name" value="Putative modulator of DNA gyrase, PmbA/TldD"/>
    <property type="match status" value="1"/>
</dbReference>
<dbReference type="GO" id="GO:0006508">
    <property type="term" value="P:proteolysis"/>
    <property type="evidence" value="ECO:0007669"/>
    <property type="project" value="InterPro"/>
</dbReference>
<feature type="chain" id="PRO_5030939227" description="Metalloprotease TldD/E C-terminal domain-containing protein" evidence="1">
    <location>
        <begin position="22"/>
        <end position="554"/>
    </location>
</feature>
<protein>
    <recommendedName>
        <fullName evidence="2">Metalloprotease TldD/E C-terminal domain-containing protein</fullName>
    </recommendedName>
</protein>
<name>A0A7X5YEZ6_9BACT</name>
<dbReference type="Pfam" id="PF19289">
    <property type="entry name" value="PmbA_TldD_3rd"/>
    <property type="match status" value="1"/>
</dbReference>
<feature type="signal peptide" evidence="1">
    <location>
        <begin position="1"/>
        <end position="21"/>
    </location>
</feature>
<reference evidence="3 5" key="2">
    <citation type="submission" date="2020-03" db="EMBL/GenBank/DDBJ databases">
        <title>Genomic Encyclopedia of Type Strains, Phase IV (KMG-IV): sequencing the most valuable type-strain genomes for metagenomic binning, comparative biology and taxonomic classification.</title>
        <authorList>
            <person name="Goeker M."/>
        </authorList>
    </citation>
    <scope>NUCLEOTIDE SEQUENCE [LARGE SCALE GENOMIC DNA]</scope>
    <source>
        <strain evidence="3 5">DSM 105722</strain>
    </source>
</reference>
<accession>A0A7X5YEZ6</accession>
<dbReference type="InterPro" id="IPR036059">
    <property type="entry name" value="TldD/PmbA_sf"/>
</dbReference>
<evidence type="ECO:0000313" key="6">
    <source>
        <dbReference type="Proteomes" id="UP001302374"/>
    </source>
</evidence>
<evidence type="ECO:0000256" key="1">
    <source>
        <dbReference type="SAM" id="SignalP"/>
    </source>
</evidence>
<evidence type="ECO:0000313" key="4">
    <source>
        <dbReference type="EMBL" id="WOF12189.1"/>
    </source>
</evidence>
<keyword evidence="6" id="KW-1185">Reference proteome</keyword>
<organism evidence="3 5">
    <name type="scientific">Butyricimonas paravirosa</name>
    <dbReference type="NCBI Taxonomy" id="1472417"/>
    <lineage>
        <taxon>Bacteria</taxon>
        <taxon>Pseudomonadati</taxon>
        <taxon>Bacteroidota</taxon>
        <taxon>Bacteroidia</taxon>
        <taxon>Bacteroidales</taxon>
        <taxon>Odoribacteraceae</taxon>
        <taxon>Butyricimonas</taxon>
    </lineage>
</organism>
<feature type="domain" description="Metalloprotease TldD/E C-terminal" evidence="2">
    <location>
        <begin position="340"/>
        <end position="445"/>
    </location>
</feature>
<dbReference type="EMBL" id="JAATLI010000014">
    <property type="protein sequence ID" value="NJC19912.1"/>
    <property type="molecule type" value="Genomic_DNA"/>
</dbReference>
<dbReference type="InterPro" id="IPR045569">
    <property type="entry name" value="Metalloprtase-TldD/E_C"/>
</dbReference>
<dbReference type="RefSeq" id="WP_087421973.1">
    <property type="nucleotide sequence ID" value="NZ_BMPA01000013.1"/>
</dbReference>
<sequence>MKAYIWSLLVLLLMGSINVWAQGDDDAVIFKAMEDEMNRGMKELKQADSKPICCIGVNAVYGRTFMVRGILGGIIQSDIIPVSYGSVNVLAGDYNFTSQIKYPNELERHQLFSLPVVPDYEQIRRGIWGAMDATYKNAQKQIYRKQAYFDNIIIPEEEKKIIPFPKIEPVSRIVEPRDEYSIDQAYWENYIKELSGIFKNYKDVIFSSIYVMGKDLEIYQMNTEGIKVKQPVRFVYLFCNASIRDAEGVSSNYQLTESAICPQDMPSLDEMKKKVTDMAETLVKMKNAPKFEGDYTGPVLYLDDACQTFLLGGDLFGVSSRYVAARKTEDPGLYSQYKPTLENKIGQSVTHTALTVKNYSSMYDYKGFKLMGAYEVDAEGIIPEKEMTLIEKGVLKQPLSSRTRSVYTEKSTGSMRWTGNGSSIVCPGTLHVSADKGYSQEELKKMLIKEAKKQKLNCAYIVRGNSGAYFEEIYRVNLKTGEETLVFAAQTPRESWGWMGSAMAFSEEEGIVNIPAFELPVSLIYPNGVLFKKAKISEIKEKEKPMILTRPLDR</sequence>
<dbReference type="GeneID" id="86891204"/>
<dbReference type="Proteomes" id="UP000576368">
    <property type="component" value="Unassembled WGS sequence"/>
</dbReference>
<evidence type="ECO:0000313" key="5">
    <source>
        <dbReference type="Proteomes" id="UP000576368"/>
    </source>
</evidence>
<gene>
    <name evidence="4" type="ORF">F1644_07880</name>
    <name evidence="3" type="ORF">GGR15_003555</name>
</gene>
<keyword evidence="1" id="KW-0732">Signal</keyword>
<reference evidence="4 6" key="1">
    <citation type="submission" date="2019-09" db="EMBL/GenBank/DDBJ databases">
        <title>Butyricimonas paravirosa DSM 105722 (=214-4 = JCM 18677 = CCUG 65563).</title>
        <authorList>
            <person name="Le Roy T."/>
            <person name="Cani P.D."/>
        </authorList>
    </citation>
    <scope>NUCLEOTIDE SEQUENCE [LARGE SCALE GENOMIC DNA]</scope>
    <source>
        <strain evidence="4 6">DSM 105722</strain>
    </source>
</reference>
<dbReference type="GO" id="GO:0008237">
    <property type="term" value="F:metallopeptidase activity"/>
    <property type="evidence" value="ECO:0007669"/>
    <property type="project" value="InterPro"/>
</dbReference>
<proteinExistence type="predicted"/>
<evidence type="ECO:0000313" key="3">
    <source>
        <dbReference type="EMBL" id="NJC19912.1"/>
    </source>
</evidence>